<dbReference type="SUPFAM" id="SSF53448">
    <property type="entry name" value="Nucleotide-diphospho-sugar transferases"/>
    <property type="match status" value="1"/>
</dbReference>
<dbReference type="Gene3D" id="3.90.550.10">
    <property type="entry name" value="Spore Coat Polysaccharide Biosynthesis Protein SpsA, Chain A"/>
    <property type="match status" value="1"/>
</dbReference>
<dbReference type="AlphaFoldDB" id="A0A2Z6EX19"/>
<dbReference type="PANTHER" id="PTHR43179:SF10">
    <property type="entry name" value="GLYCOSYL TRANSFERASE"/>
    <property type="match status" value="1"/>
</dbReference>
<organism evidence="1 2">
    <name type="scientific">Mycoavidus cysteinexigens</name>
    <dbReference type="NCBI Taxonomy" id="1553431"/>
    <lineage>
        <taxon>Bacteria</taxon>
        <taxon>Pseudomonadati</taxon>
        <taxon>Pseudomonadota</taxon>
        <taxon>Betaproteobacteria</taxon>
        <taxon>Burkholderiales</taxon>
        <taxon>Burkholderiaceae</taxon>
        <taxon>Mycoavidus</taxon>
    </lineage>
</organism>
<evidence type="ECO:0000313" key="2">
    <source>
        <dbReference type="Proteomes" id="UP000282597"/>
    </source>
</evidence>
<reference evidence="1 2" key="1">
    <citation type="journal article" date="2018" name="Microbes Environ.">
        <title>Comparative Genomic Insights into Endofungal Lifestyles of Two Bacterial Endosymbionts, Mycoavidus cysteinexigens and Burkholderia rhizoxinica.</title>
        <authorList>
            <person name="Sharmin D."/>
            <person name="Guo Y."/>
            <person name="Nishizawa T."/>
            <person name="Ohshima S."/>
            <person name="Sato Y."/>
            <person name="Takashima Y."/>
            <person name="Narisawa K."/>
            <person name="Ohta H."/>
        </authorList>
    </citation>
    <scope>NUCLEOTIDE SEQUENCE [LARGE SCALE GENOMIC DNA]</scope>
    <source>
        <strain evidence="1 2">B1-EB</strain>
    </source>
</reference>
<evidence type="ECO:0000313" key="1">
    <source>
        <dbReference type="EMBL" id="BBE09942.1"/>
    </source>
</evidence>
<dbReference type="Proteomes" id="UP000282597">
    <property type="component" value="Chromosome"/>
</dbReference>
<protein>
    <submittedName>
        <fullName evidence="1">Glycosyl transferase, group 2 family protein</fullName>
    </submittedName>
</protein>
<dbReference type="EMBL" id="AP018150">
    <property type="protein sequence ID" value="BBE09942.1"/>
    <property type="molecule type" value="Genomic_DNA"/>
</dbReference>
<proteinExistence type="predicted"/>
<gene>
    <name evidence="1" type="ORF">MCB1EB_1781</name>
</gene>
<dbReference type="KEGG" id="mcys:MCB1EB_1781"/>
<name>A0A2Z6EX19_9BURK</name>
<dbReference type="InterPro" id="IPR029044">
    <property type="entry name" value="Nucleotide-diphossugar_trans"/>
</dbReference>
<dbReference type="PANTHER" id="PTHR43179">
    <property type="entry name" value="RHAMNOSYLTRANSFERASE WBBL"/>
    <property type="match status" value="1"/>
</dbReference>
<sequence>MLHVDLSVSVVIFKPNLILLNRTLESLRLAIFYLRARRNRALSISIALVNNGADVMPDTWASVFKRDAIEYKVIAGHGNIGYGRGHNLAIEYLASDFHLILNPDVEMAEDALIHALNFFDKHPEIGLLAPHVSGQDGMTQYLCRRYPTVLDLFARGFLRGKAQALFAQRLARYELRDLIIAKSTTHEQANQMTDTFISPKIISGCYMIFRMDVLKKLNGFDPRYFLYFEDYDLSLRASAIARIAYVPAIRIVHFGGDASKKGWRHIRMFTISAYRFFNRFGWRWL</sequence>
<keyword evidence="2" id="KW-1185">Reference proteome</keyword>
<accession>A0A2Z6EX19</accession>
<dbReference type="RefSeq" id="WP_045364976.1">
    <property type="nucleotide sequence ID" value="NZ_AP018150.1"/>
</dbReference>
<keyword evidence="1" id="KW-0808">Transferase</keyword>
<dbReference type="GO" id="GO:0016740">
    <property type="term" value="F:transferase activity"/>
    <property type="evidence" value="ECO:0007669"/>
    <property type="project" value="UniProtKB-KW"/>
</dbReference>